<dbReference type="Pfam" id="PF00501">
    <property type="entry name" value="AMP-binding"/>
    <property type="match status" value="1"/>
</dbReference>
<dbReference type="InterPro" id="IPR000873">
    <property type="entry name" value="AMP-dep_synth/lig_dom"/>
</dbReference>
<dbReference type="EMBL" id="JANTHX010000007">
    <property type="protein sequence ID" value="MCS0499840.1"/>
    <property type="molecule type" value="Genomic_DNA"/>
</dbReference>
<feature type="domain" description="AMP-binding enzyme C-terminal" evidence="4">
    <location>
        <begin position="426"/>
        <end position="501"/>
    </location>
</feature>
<evidence type="ECO:0000259" key="4">
    <source>
        <dbReference type="Pfam" id="PF13193"/>
    </source>
</evidence>
<name>A0ABT1ZGW7_9MICO</name>
<protein>
    <submittedName>
        <fullName evidence="5">Long-chain fatty acid--CoA ligase</fullName>
    </submittedName>
</protein>
<sequence length="518" mass="55526">MIPDGIGGWLRRRARTSADHPAIVFRGEGTSYRELADRVDRIADALAARGIRAGDRVAYLGNNHPSFVELLFASALLGAIFVPLNTRLAVRELAYMLGQSGSRLLVNTSPLEPEAAAAAAELGIPRIVVVENHPDDPVTIDAAVERFDALLAGAPDARARPEVVLDDPAMIIYTSGTTGRPKGAVLTHGNLTWNALNVLADYDVVSTDRALMVSPLFHVASLGMGCLPVLAKGATLLLEERFVPGDALRTIERERATSISGVPTTFQLMVEAPEWATADLSSLRLMTCGGSPVPARVREAYEARGLHFSGGYGMTESAPGVTMLPPQHSVSRAGSAGLAHFFTRFRIRGTEGVPARPGDPGEIEVRGPNVFAGYWDDDASTRDAFTDDGWLRTGDIGSVDEAGFLSISDRVKDMIISGGENIYSSEVELAIAAIPGVTGVAVIGVPHERWGEVPHAVVTLAAGATLDPEELVAQLSTRLARYKTPRTLEIVDELPRTASGKVQKHVLRERYRLYSQET</sequence>
<evidence type="ECO:0000256" key="2">
    <source>
        <dbReference type="ARBA" id="ARBA00022598"/>
    </source>
</evidence>
<accession>A0ABT1ZGW7</accession>
<dbReference type="Gene3D" id="3.30.300.30">
    <property type="match status" value="1"/>
</dbReference>
<dbReference type="InterPro" id="IPR025110">
    <property type="entry name" value="AMP-bd_C"/>
</dbReference>
<keyword evidence="2 5" id="KW-0436">Ligase</keyword>
<dbReference type="InterPro" id="IPR042099">
    <property type="entry name" value="ANL_N_sf"/>
</dbReference>
<dbReference type="GO" id="GO:0016874">
    <property type="term" value="F:ligase activity"/>
    <property type="evidence" value="ECO:0007669"/>
    <property type="project" value="UniProtKB-KW"/>
</dbReference>
<proteinExistence type="inferred from homology"/>
<dbReference type="InterPro" id="IPR045851">
    <property type="entry name" value="AMP-bd_C_sf"/>
</dbReference>
<dbReference type="RefSeq" id="WP_258798920.1">
    <property type="nucleotide sequence ID" value="NZ_JANTHX010000007.1"/>
</dbReference>
<comment type="caution">
    <text evidence="5">The sequence shown here is derived from an EMBL/GenBank/DDBJ whole genome shotgun (WGS) entry which is preliminary data.</text>
</comment>
<evidence type="ECO:0000259" key="3">
    <source>
        <dbReference type="Pfam" id="PF00501"/>
    </source>
</evidence>
<dbReference type="NCBIfam" id="NF004837">
    <property type="entry name" value="PRK06187.1"/>
    <property type="match status" value="1"/>
</dbReference>
<gene>
    <name evidence="5" type="ORF">NUH29_09795</name>
</gene>
<feature type="domain" description="AMP-dependent synthetase/ligase" evidence="3">
    <location>
        <begin position="11"/>
        <end position="375"/>
    </location>
</feature>
<dbReference type="CDD" id="cd17631">
    <property type="entry name" value="FACL_FadD13-like"/>
    <property type="match status" value="1"/>
</dbReference>
<comment type="similarity">
    <text evidence="1">Belongs to the ATP-dependent AMP-binding enzyme family.</text>
</comment>
<keyword evidence="6" id="KW-1185">Reference proteome</keyword>
<dbReference type="InterPro" id="IPR020845">
    <property type="entry name" value="AMP-binding_CS"/>
</dbReference>
<dbReference type="PROSITE" id="PS00455">
    <property type="entry name" value="AMP_BINDING"/>
    <property type="match status" value="1"/>
</dbReference>
<dbReference type="Gene3D" id="3.40.50.12780">
    <property type="entry name" value="N-terminal domain of ligase-like"/>
    <property type="match status" value="1"/>
</dbReference>
<dbReference type="Pfam" id="PF13193">
    <property type="entry name" value="AMP-binding_C"/>
    <property type="match status" value="1"/>
</dbReference>
<dbReference type="Proteomes" id="UP001205337">
    <property type="component" value="Unassembled WGS sequence"/>
</dbReference>
<evidence type="ECO:0000256" key="1">
    <source>
        <dbReference type="ARBA" id="ARBA00006432"/>
    </source>
</evidence>
<evidence type="ECO:0000313" key="5">
    <source>
        <dbReference type="EMBL" id="MCS0499840.1"/>
    </source>
</evidence>
<dbReference type="PANTHER" id="PTHR43201">
    <property type="entry name" value="ACYL-COA SYNTHETASE"/>
    <property type="match status" value="1"/>
</dbReference>
<dbReference type="PANTHER" id="PTHR43201:SF5">
    <property type="entry name" value="MEDIUM-CHAIN ACYL-COA LIGASE ACSF2, MITOCHONDRIAL"/>
    <property type="match status" value="1"/>
</dbReference>
<reference evidence="5 6" key="1">
    <citation type="submission" date="2022-08" db="EMBL/GenBank/DDBJ databases">
        <authorList>
            <person name="Li F."/>
        </authorList>
    </citation>
    <scope>NUCLEOTIDE SEQUENCE [LARGE SCALE GENOMIC DNA]</scope>
    <source>
        <strain evidence="5 6">10F1B-8-1</strain>
    </source>
</reference>
<evidence type="ECO:0000313" key="6">
    <source>
        <dbReference type="Proteomes" id="UP001205337"/>
    </source>
</evidence>
<organism evidence="5 6">
    <name type="scientific">Protaetiibacter mangrovi</name>
    <dbReference type="NCBI Taxonomy" id="2970926"/>
    <lineage>
        <taxon>Bacteria</taxon>
        <taxon>Bacillati</taxon>
        <taxon>Actinomycetota</taxon>
        <taxon>Actinomycetes</taxon>
        <taxon>Micrococcales</taxon>
        <taxon>Microbacteriaceae</taxon>
        <taxon>Protaetiibacter</taxon>
    </lineage>
</organism>
<dbReference type="SUPFAM" id="SSF56801">
    <property type="entry name" value="Acetyl-CoA synthetase-like"/>
    <property type="match status" value="1"/>
</dbReference>